<gene>
    <name evidence="1" type="ORF">CAMRE0001_2008</name>
</gene>
<comment type="caution">
    <text evidence="1">The sequence shown here is derived from an EMBL/GenBank/DDBJ whole genome shotgun (WGS) entry which is preliminary data.</text>
</comment>
<accession>B9D3C9</accession>
<dbReference type="AlphaFoldDB" id="B9D3C9"/>
<dbReference type="EMBL" id="ACFU01000019">
    <property type="protein sequence ID" value="EEF13512.1"/>
    <property type="molecule type" value="Genomic_DNA"/>
</dbReference>
<dbReference type="Proteomes" id="UP000003082">
    <property type="component" value="Unassembled WGS sequence"/>
</dbReference>
<sequence>MKSLVNLSFKFHSQAFYKASIAYRVSSAASLAVATTKTLRRKALAHIGRAGLLRRQSFSDIFISASFLAARHLALLHTEPKSKRAVF</sequence>
<evidence type="ECO:0000313" key="1">
    <source>
        <dbReference type="EMBL" id="EEF13512.1"/>
    </source>
</evidence>
<evidence type="ECO:0000313" key="2">
    <source>
        <dbReference type="Proteomes" id="UP000003082"/>
    </source>
</evidence>
<proteinExistence type="predicted"/>
<protein>
    <submittedName>
        <fullName evidence="1">Uncharacterized protein</fullName>
    </submittedName>
</protein>
<reference evidence="1 2" key="1">
    <citation type="submission" date="2008-08" db="EMBL/GenBank/DDBJ databases">
        <authorList>
            <person name="Madupu R."/>
            <person name="Durkin A.S."/>
            <person name="Torralba M."/>
            <person name="Methe B."/>
            <person name="Sutton G.G."/>
            <person name="Strausberg R.L."/>
            <person name="Nelson K.E."/>
        </authorList>
    </citation>
    <scope>NUCLEOTIDE SEQUENCE [LARGE SCALE GENOMIC DNA]</scope>
    <source>
        <strain evidence="1 2">RM3267</strain>
    </source>
</reference>
<organism evidence="1 2">
    <name type="scientific">Campylobacter rectus RM3267</name>
    <dbReference type="NCBI Taxonomy" id="553218"/>
    <lineage>
        <taxon>Bacteria</taxon>
        <taxon>Pseudomonadati</taxon>
        <taxon>Campylobacterota</taxon>
        <taxon>Epsilonproteobacteria</taxon>
        <taxon>Campylobacterales</taxon>
        <taxon>Campylobacteraceae</taxon>
        <taxon>Campylobacter</taxon>
    </lineage>
</organism>
<keyword evidence="2" id="KW-1185">Reference proteome</keyword>
<name>B9D3C9_CAMRE</name>